<gene>
    <name evidence="1" type="ORF">DPMN_030942</name>
</gene>
<sequence>MASSSSPTTSRESCIHQSKRFWEERGKITHHFVRPISFAAVAREEEMITGSNNKTYSTLKVLMKTSQPNATVIADAYGTLLPESVEVLNRWT</sequence>
<comment type="caution">
    <text evidence="1">The sequence shown here is derived from an EMBL/GenBank/DDBJ whole genome shotgun (WGS) entry which is preliminary data.</text>
</comment>
<evidence type="ECO:0000313" key="2">
    <source>
        <dbReference type="Proteomes" id="UP000828390"/>
    </source>
</evidence>
<proteinExistence type="predicted"/>
<evidence type="ECO:0000313" key="1">
    <source>
        <dbReference type="EMBL" id="KAH3867805.1"/>
    </source>
</evidence>
<protein>
    <submittedName>
        <fullName evidence="1">Uncharacterized protein</fullName>
    </submittedName>
</protein>
<organism evidence="1 2">
    <name type="scientific">Dreissena polymorpha</name>
    <name type="common">Zebra mussel</name>
    <name type="synonym">Mytilus polymorpha</name>
    <dbReference type="NCBI Taxonomy" id="45954"/>
    <lineage>
        <taxon>Eukaryota</taxon>
        <taxon>Metazoa</taxon>
        <taxon>Spiralia</taxon>
        <taxon>Lophotrochozoa</taxon>
        <taxon>Mollusca</taxon>
        <taxon>Bivalvia</taxon>
        <taxon>Autobranchia</taxon>
        <taxon>Heteroconchia</taxon>
        <taxon>Euheterodonta</taxon>
        <taxon>Imparidentia</taxon>
        <taxon>Neoheterodontei</taxon>
        <taxon>Myida</taxon>
        <taxon>Dreissenoidea</taxon>
        <taxon>Dreissenidae</taxon>
        <taxon>Dreissena</taxon>
    </lineage>
</organism>
<dbReference type="Proteomes" id="UP000828390">
    <property type="component" value="Unassembled WGS sequence"/>
</dbReference>
<name>A0A9D4M0X7_DREPO</name>
<reference evidence="1" key="2">
    <citation type="submission" date="2020-11" db="EMBL/GenBank/DDBJ databases">
        <authorList>
            <person name="McCartney M.A."/>
            <person name="Auch B."/>
            <person name="Kono T."/>
            <person name="Mallez S."/>
            <person name="Becker A."/>
            <person name="Gohl D.M."/>
            <person name="Silverstein K.A.T."/>
            <person name="Koren S."/>
            <person name="Bechman K.B."/>
            <person name="Herman A."/>
            <person name="Abrahante J.E."/>
            <person name="Garbe J."/>
        </authorList>
    </citation>
    <scope>NUCLEOTIDE SEQUENCE</scope>
    <source>
        <strain evidence="1">Duluth1</strain>
        <tissue evidence="1">Whole animal</tissue>
    </source>
</reference>
<dbReference type="AlphaFoldDB" id="A0A9D4M0X7"/>
<reference evidence="1" key="1">
    <citation type="journal article" date="2019" name="bioRxiv">
        <title>The Genome of the Zebra Mussel, Dreissena polymorpha: A Resource for Invasive Species Research.</title>
        <authorList>
            <person name="McCartney M.A."/>
            <person name="Auch B."/>
            <person name="Kono T."/>
            <person name="Mallez S."/>
            <person name="Zhang Y."/>
            <person name="Obille A."/>
            <person name="Becker A."/>
            <person name="Abrahante J.E."/>
            <person name="Garbe J."/>
            <person name="Badalamenti J.P."/>
            <person name="Herman A."/>
            <person name="Mangelson H."/>
            <person name="Liachko I."/>
            <person name="Sullivan S."/>
            <person name="Sone E.D."/>
            <person name="Koren S."/>
            <person name="Silverstein K.A.T."/>
            <person name="Beckman K.B."/>
            <person name="Gohl D.M."/>
        </authorList>
    </citation>
    <scope>NUCLEOTIDE SEQUENCE</scope>
    <source>
        <strain evidence="1">Duluth1</strain>
        <tissue evidence="1">Whole animal</tissue>
    </source>
</reference>
<keyword evidence="2" id="KW-1185">Reference proteome</keyword>
<accession>A0A9D4M0X7</accession>
<dbReference type="EMBL" id="JAIWYP010000002">
    <property type="protein sequence ID" value="KAH3867805.1"/>
    <property type="molecule type" value="Genomic_DNA"/>
</dbReference>